<dbReference type="KEGG" id="erz:ER308_05555"/>
<evidence type="ECO:0000313" key="3">
    <source>
        <dbReference type="Proteomes" id="UP000291469"/>
    </source>
</evidence>
<dbReference type="AlphaFoldDB" id="A0A411YCT6"/>
<keyword evidence="3" id="KW-1185">Reference proteome</keyword>
<reference evidence="2 3" key="1">
    <citation type="submission" date="2019-01" db="EMBL/GenBank/DDBJ databases">
        <title>Egibacter rhizosphaerae EGI 80759T.</title>
        <authorList>
            <person name="Chen D.-D."/>
            <person name="Tian Y."/>
            <person name="Jiao J.-Y."/>
            <person name="Zhang X.-T."/>
            <person name="Zhang Y.-G."/>
            <person name="Zhang Y."/>
            <person name="Xiao M."/>
            <person name="Shu W.-S."/>
            <person name="Li W.-J."/>
        </authorList>
    </citation>
    <scope>NUCLEOTIDE SEQUENCE [LARGE SCALE GENOMIC DNA]</scope>
    <source>
        <strain evidence="2 3">EGI 80759</strain>
    </source>
</reference>
<dbReference type="Proteomes" id="UP000291469">
    <property type="component" value="Chromosome"/>
</dbReference>
<protein>
    <submittedName>
        <fullName evidence="2">Uncharacterized protein</fullName>
    </submittedName>
</protein>
<feature type="compositionally biased region" description="Basic residues" evidence="1">
    <location>
        <begin position="14"/>
        <end position="59"/>
    </location>
</feature>
<sequence>MPGSPVAPPAGATRHPRRHGLAARRRAMLRRRRHRTGQRHPARRPRRRVRPCRATARPR</sequence>
<feature type="region of interest" description="Disordered" evidence="1">
    <location>
        <begin position="1"/>
        <end position="59"/>
    </location>
</feature>
<organism evidence="2 3">
    <name type="scientific">Egibacter rhizosphaerae</name>
    <dbReference type="NCBI Taxonomy" id="1670831"/>
    <lineage>
        <taxon>Bacteria</taxon>
        <taxon>Bacillati</taxon>
        <taxon>Actinomycetota</taxon>
        <taxon>Nitriliruptoria</taxon>
        <taxon>Egibacterales</taxon>
        <taxon>Egibacteraceae</taxon>
        <taxon>Egibacter</taxon>
    </lineage>
</organism>
<proteinExistence type="predicted"/>
<evidence type="ECO:0000256" key="1">
    <source>
        <dbReference type="SAM" id="MobiDB-lite"/>
    </source>
</evidence>
<accession>A0A411YCT6</accession>
<dbReference type="EMBL" id="CP036402">
    <property type="protein sequence ID" value="QBI19063.1"/>
    <property type="molecule type" value="Genomic_DNA"/>
</dbReference>
<name>A0A411YCT6_9ACTN</name>
<gene>
    <name evidence="2" type="ORF">ER308_05555</name>
</gene>
<evidence type="ECO:0000313" key="2">
    <source>
        <dbReference type="EMBL" id="QBI19063.1"/>
    </source>
</evidence>